<dbReference type="Gene3D" id="3.30.450.20">
    <property type="entry name" value="PAS domain"/>
    <property type="match status" value="1"/>
</dbReference>
<feature type="domain" description="HAMP" evidence="13">
    <location>
        <begin position="301"/>
        <end position="354"/>
    </location>
</feature>
<evidence type="ECO:0000256" key="7">
    <source>
        <dbReference type="ARBA" id="ARBA00022777"/>
    </source>
</evidence>
<dbReference type="Pfam" id="PF00672">
    <property type="entry name" value="HAMP"/>
    <property type="match status" value="1"/>
</dbReference>
<dbReference type="EMBL" id="AP024488">
    <property type="protein sequence ID" value="BCS96381.1"/>
    <property type="molecule type" value="Genomic_DNA"/>
</dbReference>
<dbReference type="SMART" id="SM00387">
    <property type="entry name" value="HATPase_c"/>
    <property type="match status" value="1"/>
</dbReference>
<dbReference type="SMART" id="SM00304">
    <property type="entry name" value="HAMP"/>
    <property type="match status" value="1"/>
</dbReference>
<dbReference type="Gene3D" id="1.10.287.130">
    <property type="match status" value="1"/>
</dbReference>
<dbReference type="InterPro" id="IPR011006">
    <property type="entry name" value="CheY-like_superfamily"/>
</dbReference>
<dbReference type="InterPro" id="IPR013656">
    <property type="entry name" value="PAS_4"/>
</dbReference>
<keyword evidence="5" id="KW-0808">Transferase</keyword>
<dbReference type="InterPro" id="IPR005467">
    <property type="entry name" value="His_kinase_dom"/>
</dbReference>
<comment type="catalytic activity">
    <reaction evidence="1">
        <text>ATP + protein L-histidine = ADP + protein N-phospho-L-histidine.</text>
        <dbReference type="EC" id="2.7.13.3"/>
    </reaction>
</comment>
<dbReference type="SUPFAM" id="SSF55785">
    <property type="entry name" value="PYP-like sensor domain (PAS domain)"/>
    <property type="match status" value="1"/>
</dbReference>
<evidence type="ECO:0000313" key="14">
    <source>
        <dbReference type="EMBL" id="BCS96381.1"/>
    </source>
</evidence>
<evidence type="ECO:0000259" key="13">
    <source>
        <dbReference type="PROSITE" id="PS50885"/>
    </source>
</evidence>
<evidence type="ECO:0000256" key="10">
    <source>
        <dbReference type="PROSITE-ProRule" id="PRU00169"/>
    </source>
</evidence>
<proteinExistence type="predicted"/>
<dbReference type="CDD" id="cd00156">
    <property type="entry name" value="REC"/>
    <property type="match status" value="1"/>
</dbReference>
<dbReference type="SUPFAM" id="SSF47384">
    <property type="entry name" value="Homodimeric domain of signal transducing histidine kinase"/>
    <property type="match status" value="1"/>
</dbReference>
<evidence type="ECO:0000259" key="12">
    <source>
        <dbReference type="PROSITE" id="PS50110"/>
    </source>
</evidence>
<feature type="modified residue" description="4-aspartylphosphate" evidence="10">
    <location>
        <position position="809"/>
    </location>
</feature>
<evidence type="ECO:0000256" key="8">
    <source>
        <dbReference type="ARBA" id="ARBA00022840"/>
    </source>
</evidence>
<keyword evidence="9" id="KW-0902">Two-component regulatory system</keyword>
<dbReference type="InterPro" id="IPR000014">
    <property type="entry name" value="PAS"/>
</dbReference>
<dbReference type="Pfam" id="PF02518">
    <property type="entry name" value="HATPase_c"/>
    <property type="match status" value="1"/>
</dbReference>
<dbReference type="PROSITE" id="PS50109">
    <property type="entry name" value="HIS_KIN"/>
    <property type="match status" value="1"/>
</dbReference>
<name>A0ABM7PGY3_9BACT</name>
<dbReference type="SMART" id="SM00091">
    <property type="entry name" value="PAS"/>
    <property type="match status" value="1"/>
</dbReference>
<keyword evidence="6" id="KW-0547">Nucleotide-binding</keyword>
<dbReference type="InterPro" id="IPR007892">
    <property type="entry name" value="CHASE4"/>
</dbReference>
<feature type="domain" description="Histidine kinase" evidence="11">
    <location>
        <begin position="516"/>
        <end position="739"/>
    </location>
</feature>
<dbReference type="CDD" id="cd00130">
    <property type="entry name" value="PAS"/>
    <property type="match status" value="1"/>
</dbReference>
<dbReference type="Pfam" id="PF00072">
    <property type="entry name" value="Response_reg"/>
    <property type="match status" value="1"/>
</dbReference>
<dbReference type="InterPro" id="IPR004358">
    <property type="entry name" value="Sig_transdc_His_kin-like_C"/>
</dbReference>
<dbReference type="Gene3D" id="3.40.50.2300">
    <property type="match status" value="1"/>
</dbReference>
<evidence type="ECO:0000256" key="6">
    <source>
        <dbReference type="ARBA" id="ARBA00022741"/>
    </source>
</evidence>
<evidence type="ECO:0000256" key="1">
    <source>
        <dbReference type="ARBA" id="ARBA00000085"/>
    </source>
</evidence>
<dbReference type="CDD" id="cd00082">
    <property type="entry name" value="HisKA"/>
    <property type="match status" value="1"/>
</dbReference>
<dbReference type="PANTHER" id="PTHR43065">
    <property type="entry name" value="SENSOR HISTIDINE KINASE"/>
    <property type="match status" value="1"/>
</dbReference>
<keyword evidence="15" id="KW-1185">Reference proteome</keyword>
<feature type="domain" description="Response regulatory" evidence="12">
    <location>
        <begin position="758"/>
        <end position="874"/>
    </location>
</feature>
<dbReference type="Gene3D" id="6.10.340.10">
    <property type="match status" value="1"/>
</dbReference>
<dbReference type="PRINTS" id="PR00344">
    <property type="entry name" value="BCTRLSENSOR"/>
</dbReference>
<comment type="subcellular location">
    <subcellularLocation>
        <location evidence="2">Membrane</location>
    </subcellularLocation>
</comment>
<dbReference type="EC" id="2.7.13.3" evidence="3"/>
<accession>A0ABM7PGY3</accession>
<keyword evidence="4 10" id="KW-0597">Phosphoprotein</keyword>
<dbReference type="SUPFAM" id="SSF52172">
    <property type="entry name" value="CheY-like"/>
    <property type="match status" value="1"/>
</dbReference>
<organism evidence="14 15">
    <name type="scientific">Desulfoluna limicola</name>
    <dbReference type="NCBI Taxonomy" id="2810562"/>
    <lineage>
        <taxon>Bacteria</taxon>
        <taxon>Pseudomonadati</taxon>
        <taxon>Thermodesulfobacteriota</taxon>
        <taxon>Desulfobacteria</taxon>
        <taxon>Desulfobacterales</taxon>
        <taxon>Desulfolunaceae</taxon>
        <taxon>Desulfoluna</taxon>
    </lineage>
</organism>
<evidence type="ECO:0000313" key="15">
    <source>
        <dbReference type="Proteomes" id="UP001320148"/>
    </source>
</evidence>
<sequence>MQLRSKVIGIILASFLLYGVVESCIHRFIIFPTFVSLEKEEAAKDSKRVSLAIQDKFRHLNTLCHDWAAWDDTYAYTISQSKQYEQSNLVPGSFFNNNLNLLHIYGEKGNKLWGKIRNLETGEDLKLLAFQGTQAPPSLIPTQQAGQPLSKTGMSGIFITEAGPMLIASRPILTSDNKGPVRGTVIMGRLLTDQVIQVLSNQTKIEFEIQTVHPEIPSAPVQAILSRFEGDSDNLIEEANPGFLNVYRKLYDINGDVAFLSKSLVPKTITSLGQTTIRHAIYSTVLTMAFILVGGLLFTRRMVLRPIRRFTDHVMRVGQSGDLSDNFTVTSRDEIGTLSAEFNKMLHSLASTQGQLTEQTQSNHRLKHEIHERKRFEATLRKYKSIIASSSDLIALINRDFTFLIINESGLRAHGLSLEQVVGCHIKELIGDTRFNEALKERLESCLSGETVRFSAWFTYPNLGRRFMDISCFPYIEDNATEGVVVHARDMTEAKLMEDRLFKAQKMDAVGTLAGGIAHDFNNILMGISGRVSLIMFDTAPTSPHHLHLKEMEKYVNSAATLTRQLLGYARGGKNEVQPTDINLLIDASSGMYGRTQKNLKIQTQLHEELWSVEADRSQLDQVLLNLYMNAGQAMPDGGDLTIKTRNVILDEHFVKPYPKLPGKYVKISVTDSGTGMDRATMERVFEPFFTTKRMGGGKGTGLGLASAYGIVKNHNGIIDVSSEKGNGTTFRVYLPASDKSAAVDSHYDSPAQKGDETVLLVDDEPFVAETGKQFLLKLGYNVILARSGETCIDIYKKNRDNISLVILDMIMPGMGGAETYDKLKAIDTKARVLLTSGYSPRGKAEEIMARGCNGFIQKPLRMEELSCKIREIIDTGGITP</sequence>
<evidence type="ECO:0000256" key="4">
    <source>
        <dbReference type="ARBA" id="ARBA00022553"/>
    </source>
</evidence>
<dbReference type="RefSeq" id="WP_236892695.1">
    <property type="nucleotide sequence ID" value="NZ_AP024488.1"/>
</dbReference>
<evidence type="ECO:0000256" key="2">
    <source>
        <dbReference type="ARBA" id="ARBA00004370"/>
    </source>
</evidence>
<dbReference type="PROSITE" id="PS50110">
    <property type="entry name" value="RESPONSE_REGULATORY"/>
    <property type="match status" value="1"/>
</dbReference>
<dbReference type="NCBIfam" id="TIGR00229">
    <property type="entry name" value="sensory_box"/>
    <property type="match status" value="1"/>
</dbReference>
<reference evidence="14 15" key="1">
    <citation type="submission" date="2021-02" db="EMBL/GenBank/DDBJ databases">
        <title>Complete genome of Desulfoluna sp. strain ASN36.</title>
        <authorList>
            <person name="Takahashi A."/>
            <person name="Kojima H."/>
            <person name="Fukui M."/>
        </authorList>
    </citation>
    <scope>NUCLEOTIDE SEQUENCE [LARGE SCALE GENOMIC DNA]</scope>
    <source>
        <strain evidence="14 15">ASN36</strain>
    </source>
</reference>
<dbReference type="Pfam" id="PF08448">
    <property type="entry name" value="PAS_4"/>
    <property type="match status" value="1"/>
</dbReference>
<dbReference type="Pfam" id="PF05228">
    <property type="entry name" value="CHASE4"/>
    <property type="match status" value="1"/>
</dbReference>
<dbReference type="SMART" id="SM00448">
    <property type="entry name" value="REC"/>
    <property type="match status" value="1"/>
</dbReference>
<dbReference type="InterPro" id="IPR035965">
    <property type="entry name" value="PAS-like_dom_sf"/>
</dbReference>
<dbReference type="SUPFAM" id="SSF55874">
    <property type="entry name" value="ATPase domain of HSP90 chaperone/DNA topoisomerase II/histidine kinase"/>
    <property type="match status" value="1"/>
</dbReference>
<evidence type="ECO:0000256" key="5">
    <source>
        <dbReference type="ARBA" id="ARBA00022679"/>
    </source>
</evidence>
<dbReference type="InterPro" id="IPR003661">
    <property type="entry name" value="HisK_dim/P_dom"/>
</dbReference>
<dbReference type="Gene3D" id="3.30.565.10">
    <property type="entry name" value="Histidine kinase-like ATPase, C-terminal domain"/>
    <property type="match status" value="1"/>
</dbReference>
<protein>
    <recommendedName>
        <fullName evidence="3">histidine kinase</fullName>
        <ecNumber evidence="3">2.7.13.3</ecNumber>
    </recommendedName>
</protein>
<evidence type="ECO:0000256" key="3">
    <source>
        <dbReference type="ARBA" id="ARBA00012438"/>
    </source>
</evidence>
<dbReference type="InterPro" id="IPR036097">
    <property type="entry name" value="HisK_dim/P_sf"/>
</dbReference>
<keyword evidence="8" id="KW-0067">ATP-binding</keyword>
<gene>
    <name evidence="14" type="ORF">DSLASN_20130</name>
</gene>
<dbReference type="InterPro" id="IPR001789">
    <property type="entry name" value="Sig_transdc_resp-reg_receiver"/>
</dbReference>
<evidence type="ECO:0000256" key="9">
    <source>
        <dbReference type="ARBA" id="ARBA00023012"/>
    </source>
</evidence>
<dbReference type="CDD" id="cd06225">
    <property type="entry name" value="HAMP"/>
    <property type="match status" value="1"/>
</dbReference>
<dbReference type="InterPro" id="IPR036890">
    <property type="entry name" value="HATPase_C_sf"/>
</dbReference>
<dbReference type="Proteomes" id="UP001320148">
    <property type="component" value="Chromosome"/>
</dbReference>
<dbReference type="PANTHER" id="PTHR43065:SF46">
    <property type="entry name" value="C4-DICARBOXYLATE TRANSPORT SENSOR PROTEIN DCTB"/>
    <property type="match status" value="1"/>
</dbReference>
<dbReference type="InterPro" id="IPR003660">
    <property type="entry name" value="HAMP_dom"/>
</dbReference>
<evidence type="ECO:0000259" key="11">
    <source>
        <dbReference type="PROSITE" id="PS50109"/>
    </source>
</evidence>
<dbReference type="InterPro" id="IPR003594">
    <property type="entry name" value="HATPase_dom"/>
</dbReference>
<dbReference type="PROSITE" id="PS50885">
    <property type="entry name" value="HAMP"/>
    <property type="match status" value="1"/>
</dbReference>
<keyword evidence="7" id="KW-0418">Kinase</keyword>
<dbReference type="SUPFAM" id="SSF158472">
    <property type="entry name" value="HAMP domain-like"/>
    <property type="match status" value="1"/>
</dbReference>